<protein>
    <submittedName>
        <fullName evidence="3">Uncharacterized protein</fullName>
    </submittedName>
</protein>
<sequence>MEADKPEVKTSVYDTVEYWFRWLRASKKAARQHWEESCKAWAEYENRQSLPASQGSRSETDVGRVYPIYWASCKTMEPAYYSRIPKITTEKEFDINDDVANTMCLIIERLGKNLVSGSNFDHVFATTVQDYIHADKATTQIVYEAQFEKKLTTVNVTTQDGVTFIDDKGEPVEDEIKQDPQTGAYFAEREQEVAIPETQKIYLSPCCYDEILHTPEAKIESEIKDKAYHFCMTQEEAEQRFLGEDGKPLPVMWKEGRAGGSDESGKSVDEIEDKTLPLGRYVEGWEIYCKKTKSVYWVSEQYKDGFLDKKEDPYGFRNFFPSPAFVIGSKPSKSLYPTPAFIHLLPTLKQLHSSYSKVFELIRGTRRRAIINGANPDLILALNSLESGEFISAKDLQNLLGPGGKLADLIFFVPVQEFVAAIGELVSLEATFDEHFSQWFGVPDILRGIGDPVETAAAQQIKQGAAHDRFKLAKKQIAQLARDSIEMMVDLALAVYDDNKIARICGYQYMKPEEQQMFPQALAALRNDEERVIRVDIETDSLAFIDQTMRQQQRNLVSQTITMGLREIANLSQTNPEFVPTAMRVLLASIDGMEGGKEFESEVKQAVQELMNKITAPQPEVPPPPDYEAMKMEVESRKVAILEQEFQLKLQTIPIEHNFAQQKIELENKKQDLEYQIKDLNTQLKAVETTANSESKKSEQEIKAVKEAFSQQLESAYLKLEQVTSMLKIKEQYMEEDRLRNQQLTERMKEISVSSENSSGAATAKPPVIHIHNESGAKKIVMKRGKNGELVGTTSAAESSKMEDSAEGESDAD</sequence>
<dbReference type="EMBL" id="LR797316">
    <property type="protein sequence ID" value="CAB4203016.1"/>
    <property type="molecule type" value="Genomic_DNA"/>
</dbReference>
<reference evidence="3" key="1">
    <citation type="submission" date="2020-05" db="EMBL/GenBank/DDBJ databases">
        <authorList>
            <person name="Chiriac C."/>
            <person name="Salcher M."/>
            <person name="Ghai R."/>
            <person name="Kavagutti S V."/>
        </authorList>
    </citation>
    <scope>NUCLEOTIDE SEQUENCE</scope>
</reference>
<name>A0A6J5RWQ7_9CAUD</name>
<evidence type="ECO:0000256" key="2">
    <source>
        <dbReference type="SAM" id="MobiDB-lite"/>
    </source>
</evidence>
<feature type="coiled-coil region" evidence="1">
    <location>
        <begin position="663"/>
        <end position="697"/>
    </location>
</feature>
<feature type="region of interest" description="Disordered" evidence="2">
    <location>
        <begin position="780"/>
        <end position="813"/>
    </location>
</feature>
<gene>
    <name evidence="3" type="ORF">UFOVP1365_8</name>
</gene>
<proteinExistence type="predicted"/>
<organism evidence="3">
    <name type="scientific">uncultured Caudovirales phage</name>
    <dbReference type="NCBI Taxonomy" id="2100421"/>
    <lineage>
        <taxon>Viruses</taxon>
        <taxon>Duplodnaviria</taxon>
        <taxon>Heunggongvirae</taxon>
        <taxon>Uroviricota</taxon>
        <taxon>Caudoviricetes</taxon>
        <taxon>Peduoviridae</taxon>
        <taxon>Maltschvirus</taxon>
        <taxon>Maltschvirus maltsch</taxon>
    </lineage>
</organism>
<evidence type="ECO:0000313" key="3">
    <source>
        <dbReference type="EMBL" id="CAB4203016.1"/>
    </source>
</evidence>
<evidence type="ECO:0000256" key="1">
    <source>
        <dbReference type="SAM" id="Coils"/>
    </source>
</evidence>
<accession>A0A6J5RWQ7</accession>
<keyword evidence="1" id="KW-0175">Coiled coil</keyword>